<dbReference type="Proteomes" id="UP000663505">
    <property type="component" value="Chromosome"/>
</dbReference>
<protein>
    <submittedName>
        <fullName evidence="2">Heavy-metal-associated domain-containing protein</fullName>
    </submittedName>
</protein>
<organism evidence="2 3">
    <name type="scientific">Alicyclobacillus mengziensis</name>
    <dbReference type="NCBI Taxonomy" id="2931921"/>
    <lineage>
        <taxon>Bacteria</taxon>
        <taxon>Bacillati</taxon>
        <taxon>Bacillota</taxon>
        <taxon>Bacilli</taxon>
        <taxon>Bacillales</taxon>
        <taxon>Alicyclobacillaceae</taxon>
        <taxon>Alicyclobacillus</taxon>
    </lineage>
</organism>
<dbReference type="Gene3D" id="3.30.70.100">
    <property type="match status" value="1"/>
</dbReference>
<dbReference type="Pfam" id="PF00403">
    <property type="entry name" value="HMA"/>
    <property type="match status" value="1"/>
</dbReference>
<reference evidence="2 3" key="1">
    <citation type="submission" date="2021-02" db="EMBL/GenBank/DDBJ databases">
        <title>Alicyclobacillus curvatus sp. nov. and Alicyclobacillus mengziensis sp. nov., two acidophilic bacteria isolated from acid mine drainage.</title>
        <authorList>
            <person name="Huang Y."/>
        </authorList>
    </citation>
    <scope>NUCLEOTIDE SEQUENCE [LARGE SCALE GENOMIC DNA]</scope>
    <source>
        <strain evidence="2 3">S30H14</strain>
    </source>
</reference>
<keyword evidence="3" id="KW-1185">Reference proteome</keyword>
<gene>
    <name evidence="2" type="ORF">JZ786_19755</name>
</gene>
<dbReference type="SUPFAM" id="SSF55008">
    <property type="entry name" value="HMA, heavy metal-associated domain"/>
    <property type="match status" value="1"/>
</dbReference>
<sequence>MKTSVFTVSDLTCPSCAQGLETAFKRMPGIYEVKLSFTSGRLRVVYDDTVTSIGSISKTISKAGYKAEEVRIS</sequence>
<feature type="domain" description="HMA" evidence="1">
    <location>
        <begin position="2"/>
        <end position="68"/>
    </location>
</feature>
<evidence type="ECO:0000259" key="1">
    <source>
        <dbReference type="PROSITE" id="PS50846"/>
    </source>
</evidence>
<dbReference type="InterPro" id="IPR036163">
    <property type="entry name" value="HMA_dom_sf"/>
</dbReference>
<name>A0A9X7VXG1_9BACL</name>
<evidence type="ECO:0000313" key="3">
    <source>
        <dbReference type="Proteomes" id="UP000663505"/>
    </source>
</evidence>
<accession>A0A9X7VXG1</accession>
<dbReference type="CDD" id="cd00371">
    <property type="entry name" value="HMA"/>
    <property type="match status" value="1"/>
</dbReference>
<dbReference type="PROSITE" id="PS50846">
    <property type="entry name" value="HMA_2"/>
    <property type="match status" value="1"/>
</dbReference>
<proteinExistence type="predicted"/>
<dbReference type="InterPro" id="IPR006121">
    <property type="entry name" value="HMA_dom"/>
</dbReference>
<dbReference type="AlphaFoldDB" id="A0A9X7VXG1"/>
<dbReference type="GO" id="GO:0046872">
    <property type="term" value="F:metal ion binding"/>
    <property type="evidence" value="ECO:0007669"/>
    <property type="project" value="InterPro"/>
</dbReference>
<dbReference type="RefSeq" id="WP_206656022.1">
    <property type="nucleotide sequence ID" value="NZ_CP071182.1"/>
</dbReference>
<dbReference type="KEGG" id="afx:JZ786_19755"/>
<dbReference type="EMBL" id="CP071182">
    <property type="protein sequence ID" value="QSO46657.1"/>
    <property type="molecule type" value="Genomic_DNA"/>
</dbReference>
<evidence type="ECO:0000313" key="2">
    <source>
        <dbReference type="EMBL" id="QSO46657.1"/>
    </source>
</evidence>